<dbReference type="Proteomes" id="UP000324222">
    <property type="component" value="Unassembled WGS sequence"/>
</dbReference>
<sequence length="142" mass="16500">MLQCRCLDSERRCLQSRPQRRAAGVWCLITAFPHEKVGCLNTSRLDIYEWKEPNFFVQYLVPMLGWIHFPDVIKRRRQITRSIVSTAAFPCSKQAFTSVTESRVSKHFFQKTLVETPREESVPKYRPECPCVLITTAACEVC</sequence>
<gene>
    <name evidence="1" type="ORF">E2C01_035391</name>
</gene>
<keyword evidence="2" id="KW-1185">Reference proteome</keyword>
<evidence type="ECO:0000313" key="2">
    <source>
        <dbReference type="Proteomes" id="UP000324222"/>
    </source>
</evidence>
<reference evidence="1 2" key="1">
    <citation type="submission" date="2019-05" db="EMBL/GenBank/DDBJ databases">
        <title>Another draft genome of Portunus trituberculatus and its Hox gene families provides insights of decapod evolution.</title>
        <authorList>
            <person name="Jeong J.-H."/>
            <person name="Song I."/>
            <person name="Kim S."/>
            <person name="Choi T."/>
            <person name="Kim D."/>
            <person name="Ryu S."/>
            <person name="Kim W."/>
        </authorList>
    </citation>
    <scope>NUCLEOTIDE SEQUENCE [LARGE SCALE GENOMIC DNA]</scope>
    <source>
        <tissue evidence="1">Muscle</tissue>
    </source>
</reference>
<name>A0A5B7F922_PORTR</name>
<dbReference type="AlphaFoldDB" id="A0A5B7F922"/>
<accession>A0A5B7F922</accession>
<comment type="caution">
    <text evidence="1">The sequence shown here is derived from an EMBL/GenBank/DDBJ whole genome shotgun (WGS) entry which is preliminary data.</text>
</comment>
<proteinExistence type="predicted"/>
<protein>
    <submittedName>
        <fullName evidence="1">Uncharacterized protein</fullName>
    </submittedName>
</protein>
<dbReference type="EMBL" id="VSRR010005185">
    <property type="protein sequence ID" value="MPC41786.1"/>
    <property type="molecule type" value="Genomic_DNA"/>
</dbReference>
<evidence type="ECO:0000313" key="1">
    <source>
        <dbReference type="EMBL" id="MPC41786.1"/>
    </source>
</evidence>
<organism evidence="1 2">
    <name type="scientific">Portunus trituberculatus</name>
    <name type="common">Swimming crab</name>
    <name type="synonym">Neptunus trituberculatus</name>
    <dbReference type="NCBI Taxonomy" id="210409"/>
    <lineage>
        <taxon>Eukaryota</taxon>
        <taxon>Metazoa</taxon>
        <taxon>Ecdysozoa</taxon>
        <taxon>Arthropoda</taxon>
        <taxon>Crustacea</taxon>
        <taxon>Multicrustacea</taxon>
        <taxon>Malacostraca</taxon>
        <taxon>Eumalacostraca</taxon>
        <taxon>Eucarida</taxon>
        <taxon>Decapoda</taxon>
        <taxon>Pleocyemata</taxon>
        <taxon>Brachyura</taxon>
        <taxon>Eubrachyura</taxon>
        <taxon>Portunoidea</taxon>
        <taxon>Portunidae</taxon>
        <taxon>Portuninae</taxon>
        <taxon>Portunus</taxon>
    </lineage>
</organism>